<organism evidence="2 3">
    <name type="scientific">Pseudoneurospora amorphoporcata</name>
    <dbReference type="NCBI Taxonomy" id="241081"/>
    <lineage>
        <taxon>Eukaryota</taxon>
        <taxon>Fungi</taxon>
        <taxon>Dikarya</taxon>
        <taxon>Ascomycota</taxon>
        <taxon>Pezizomycotina</taxon>
        <taxon>Sordariomycetes</taxon>
        <taxon>Sordariomycetidae</taxon>
        <taxon>Sordariales</taxon>
        <taxon>Sordariaceae</taxon>
        <taxon>Pseudoneurospora</taxon>
    </lineage>
</organism>
<reference evidence="2" key="2">
    <citation type="submission" date="2023-06" db="EMBL/GenBank/DDBJ databases">
        <authorList>
            <consortium name="Lawrence Berkeley National Laboratory"/>
            <person name="Mondo S.J."/>
            <person name="Hensen N."/>
            <person name="Bonometti L."/>
            <person name="Westerberg I."/>
            <person name="Brannstrom I.O."/>
            <person name="Guillou S."/>
            <person name="Cros-Aarteil S."/>
            <person name="Calhoun S."/>
            <person name="Haridas S."/>
            <person name="Kuo A."/>
            <person name="Pangilinan J."/>
            <person name="Riley R."/>
            <person name="Labutti K."/>
            <person name="Andreopoulos B."/>
            <person name="Lipzen A."/>
            <person name="Chen C."/>
            <person name="Yanf M."/>
            <person name="Daum C."/>
            <person name="Ng V."/>
            <person name="Clum A."/>
            <person name="Steindorff A."/>
            <person name="Ohm R."/>
            <person name="Martin F."/>
            <person name="Silar P."/>
            <person name="Natvig D."/>
            <person name="Lalanne C."/>
            <person name="Gautier V."/>
            <person name="Ament-Velasquez S.L."/>
            <person name="Kruys A."/>
            <person name="Hutchinson M.I."/>
            <person name="Powell A.J."/>
            <person name="Barry K."/>
            <person name="Miller A.N."/>
            <person name="Grigoriev I.V."/>
            <person name="Debuchy R."/>
            <person name="Gladieux P."/>
            <person name="Thoren M.H."/>
            <person name="Johannesson H."/>
        </authorList>
    </citation>
    <scope>NUCLEOTIDE SEQUENCE</scope>
    <source>
        <strain evidence="2">CBS 626.80</strain>
    </source>
</reference>
<keyword evidence="3" id="KW-1185">Reference proteome</keyword>
<reference evidence="2" key="1">
    <citation type="journal article" date="2023" name="Mol. Phylogenet. Evol.">
        <title>Genome-scale phylogeny and comparative genomics of the fungal order Sordariales.</title>
        <authorList>
            <person name="Hensen N."/>
            <person name="Bonometti L."/>
            <person name="Westerberg I."/>
            <person name="Brannstrom I.O."/>
            <person name="Guillou S."/>
            <person name="Cros-Aarteil S."/>
            <person name="Calhoun S."/>
            <person name="Haridas S."/>
            <person name="Kuo A."/>
            <person name="Mondo S."/>
            <person name="Pangilinan J."/>
            <person name="Riley R."/>
            <person name="LaButti K."/>
            <person name="Andreopoulos B."/>
            <person name="Lipzen A."/>
            <person name="Chen C."/>
            <person name="Yan M."/>
            <person name="Daum C."/>
            <person name="Ng V."/>
            <person name="Clum A."/>
            <person name="Steindorff A."/>
            <person name="Ohm R.A."/>
            <person name="Martin F."/>
            <person name="Silar P."/>
            <person name="Natvig D.O."/>
            <person name="Lalanne C."/>
            <person name="Gautier V."/>
            <person name="Ament-Velasquez S.L."/>
            <person name="Kruys A."/>
            <person name="Hutchinson M.I."/>
            <person name="Powell A.J."/>
            <person name="Barry K."/>
            <person name="Miller A.N."/>
            <person name="Grigoriev I.V."/>
            <person name="Debuchy R."/>
            <person name="Gladieux P."/>
            <person name="Hiltunen Thoren M."/>
            <person name="Johannesson H."/>
        </authorList>
    </citation>
    <scope>NUCLEOTIDE SEQUENCE</scope>
    <source>
        <strain evidence="2">CBS 626.80</strain>
    </source>
</reference>
<dbReference type="Proteomes" id="UP001303222">
    <property type="component" value="Unassembled WGS sequence"/>
</dbReference>
<dbReference type="AlphaFoldDB" id="A0AAN6SJU6"/>
<protein>
    <submittedName>
        <fullName evidence="2">Uncharacterized protein</fullName>
    </submittedName>
</protein>
<comment type="caution">
    <text evidence="2">The sequence shown here is derived from an EMBL/GenBank/DDBJ whole genome shotgun (WGS) entry which is preliminary data.</text>
</comment>
<feature type="region of interest" description="Disordered" evidence="1">
    <location>
        <begin position="35"/>
        <end position="54"/>
    </location>
</feature>
<proteinExistence type="predicted"/>
<feature type="non-terminal residue" evidence="2">
    <location>
        <position position="1"/>
    </location>
</feature>
<feature type="compositionally biased region" description="Basic and acidic residues" evidence="1">
    <location>
        <begin position="35"/>
        <end position="44"/>
    </location>
</feature>
<evidence type="ECO:0000256" key="1">
    <source>
        <dbReference type="SAM" id="MobiDB-lite"/>
    </source>
</evidence>
<evidence type="ECO:0000313" key="2">
    <source>
        <dbReference type="EMBL" id="KAK3956300.1"/>
    </source>
</evidence>
<evidence type="ECO:0000313" key="3">
    <source>
        <dbReference type="Proteomes" id="UP001303222"/>
    </source>
</evidence>
<sequence length="82" mass="9734">QNHILPSLFTLNAYREDRRRQFHFLLQVPDACDSKPPRTQFDHRTPRRRPATQRRALNTKADRGFEGLILSSCNERFLVSRL</sequence>
<gene>
    <name evidence="2" type="ORF">QBC32DRAFT_203124</name>
</gene>
<accession>A0AAN6SJU6</accession>
<name>A0AAN6SJU6_9PEZI</name>
<dbReference type="EMBL" id="MU859067">
    <property type="protein sequence ID" value="KAK3956300.1"/>
    <property type="molecule type" value="Genomic_DNA"/>
</dbReference>